<dbReference type="AlphaFoldDB" id="A0A2P2P6M1"/>
<reference evidence="1" key="1">
    <citation type="submission" date="2018-02" db="EMBL/GenBank/DDBJ databases">
        <title>Rhizophora mucronata_Transcriptome.</title>
        <authorList>
            <person name="Meera S.P."/>
            <person name="Sreeshan A."/>
            <person name="Augustine A."/>
        </authorList>
    </citation>
    <scope>NUCLEOTIDE SEQUENCE</scope>
    <source>
        <tissue evidence="1">Leaf</tissue>
    </source>
</reference>
<name>A0A2P2P6M1_RHIMU</name>
<proteinExistence type="predicted"/>
<dbReference type="EMBL" id="GGEC01069924">
    <property type="protein sequence ID" value="MBX50408.1"/>
    <property type="molecule type" value="Transcribed_RNA"/>
</dbReference>
<evidence type="ECO:0000313" key="1">
    <source>
        <dbReference type="EMBL" id="MBX50408.1"/>
    </source>
</evidence>
<sequence>MGKIINNNFKFFHSNYFDHSLVATEVPKYKSPFTKERKLEVTIA</sequence>
<organism evidence="1">
    <name type="scientific">Rhizophora mucronata</name>
    <name type="common">Asiatic mangrove</name>
    <dbReference type="NCBI Taxonomy" id="61149"/>
    <lineage>
        <taxon>Eukaryota</taxon>
        <taxon>Viridiplantae</taxon>
        <taxon>Streptophyta</taxon>
        <taxon>Embryophyta</taxon>
        <taxon>Tracheophyta</taxon>
        <taxon>Spermatophyta</taxon>
        <taxon>Magnoliopsida</taxon>
        <taxon>eudicotyledons</taxon>
        <taxon>Gunneridae</taxon>
        <taxon>Pentapetalae</taxon>
        <taxon>rosids</taxon>
        <taxon>fabids</taxon>
        <taxon>Malpighiales</taxon>
        <taxon>Rhizophoraceae</taxon>
        <taxon>Rhizophora</taxon>
    </lineage>
</organism>
<accession>A0A2P2P6M1</accession>
<protein>
    <submittedName>
        <fullName evidence="1">Uncharacterized protein</fullName>
    </submittedName>
</protein>